<evidence type="ECO:0000256" key="18">
    <source>
        <dbReference type="SAM" id="Phobius"/>
    </source>
</evidence>
<comment type="caution">
    <text evidence="20">The sequence shown here is derived from an EMBL/GenBank/DDBJ whole genome shotgun (WGS) entry which is preliminary data.</text>
</comment>
<keyword evidence="15 18" id="KW-0472">Membrane</keyword>
<evidence type="ECO:0000256" key="3">
    <source>
        <dbReference type="ARBA" id="ARBA00022448"/>
    </source>
</evidence>
<dbReference type="GO" id="GO:0006874">
    <property type="term" value="P:intracellular calcium ion homeostasis"/>
    <property type="evidence" value="ECO:0007669"/>
    <property type="project" value="TreeGrafter"/>
</dbReference>
<feature type="transmembrane region" description="Helical" evidence="18">
    <location>
        <begin position="139"/>
        <end position="161"/>
    </location>
</feature>
<dbReference type="InterPro" id="IPR044880">
    <property type="entry name" value="NCX_ion-bd_dom_sf"/>
</dbReference>
<evidence type="ECO:0000256" key="15">
    <source>
        <dbReference type="ARBA" id="ARBA00023136"/>
    </source>
</evidence>
<feature type="region of interest" description="Disordered" evidence="17">
    <location>
        <begin position="42"/>
        <end position="105"/>
    </location>
</feature>
<dbReference type="GO" id="GO:0005886">
    <property type="term" value="C:plasma membrane"/>
    <property type="evidence" value="ECO:0007669"/>
    <property type="project" value="TreeGrafter"/>
</dbReference>
<keyword evidence="13" id="KW-0915">Sodium</keyword>
<feature type="transmembrane region" description="Helical" evidence="18">
    <location>
        <begin position="274"/>
        <end position="292"/>
    </location>
</feature>
<feature type="transmembrane region" description="Helical" evidence="18">
    <location>
        <begin position="208"/>
        <end position="226"/>
    </location>
</feature>
<feature type="domain" description="Sodium/calcium exchanger membrane region" evidence="19">
    <location>
        <begin position="139"/>
        <end position="289"/>
    </location>
</feature>
<evidence type="ECO:0000256" key="10">
    <source>
        <dbReference type="ARBA" id="ARBA00022847"/>
    </source>
</evidence>
<evidence type="ECO:0000313" key="21">
    <source>
        <dbReference type="Proteomes" id="UP000626109"/>
    </source>
</evidence>
<keyword evidence="5" id="KW-0633">Potassium transport</keyword>
<keyword evidence="6" id="KW-0109">Calcium transport</keyword>
<keyword evidence="8" id="KW-0732">Signal</keyword>
<dbReference type="Proteomes" id="UP000626109">
    <property type="component" value="Unassembled WGS sequence"/>
</dbReference>
<keyword evidence="12 18" id="KW-1133">Transmembrane helix</keyword>
<evidence type="ECO:0000256" key="11">
    <source>
        <dbReference type="ARBA" id="ARBA00022958"/>
    </source>
</evidence>
<keyword evidence="10" id="KW-0769">Symport</keyword>
<evidence type="ECO:0000313" key="20">
    <source>
        <dbReference type="EMBL" id="CAE8698002.1"/>
    </source>
</evidence>
<feature type="transmembrane region" description="Helical" evidence="18">
    <location>
        <begin position="110"/>
        <end position="127"/>
    </location>
</feature>
<keyword evidence="7 18" id="KW-0812">Transmembrane</keyword>
<dbReference type="InterPro" id="IPR004837">
    <property type="entry name" value="NaCa_Exmemb"/>
</dbReference>
<gene>
    <name evidence="20" type="ORF">PGLA2088_LOCUS30519</name>
</gene>
<evidence type="ECO:0000259" key="19">
    <source>
        <dbReference type="Pfam" id="PF01699"/>
    </source>
</evidence>
<evidence type="ECO:0000256" key="2">
    <source>
        <dbReference type="ARBA" id="ARBA00005364"/>
    </source>
</evidence>
<evidence type="ECO:0000256" key="4">
    <source>
        <dbReference type="ARBA" id="ARBA00022449"/>
    </source>
</evidence>
<keyword evidence="16" id="KW-0739">Sodium transport</keyword>
<evidence type="ECO:0000256" key="13">
    <source>
        <dbReference type="ARBA" id="ARBA00023053"/>
    </source>
</evidence>
<keyword evidence="9" id="KW-0106">Calcium</keyword>
<dbReference type="InterPro" id="IPR004481">
    <property type="entry name" value="K/Na/Ca-exchanger"/>
</dbReference>
<keyword evidence="4" id="KW-0050">Antiport</keyword>
<dbReference type="GO" id="GO:0005262">
    <property type="term" value="F:calcium channel activity"/>
    <property type="evidence" value="ECO:0007669"/>
    <property type="project" value="TreeGrafter"/>
</dbReference>
<evidence type="ECO:0000256" key="1">
    <source>
        <dbReference type="ARBA" id="ARBA00004141"/>
    </source>
</evidence>
<sequence length="304" mass="33899">AIILFILYLIYITIMYFNPRLEELAYSRERKMALLDSEGVTEVKPSPTSMGCTTEDMKPSPSMKDNFVEPEPEEKALEAGEINDGEDDGEKKEDGGDDDDDEDFMARPDGGAALVMWIMSMPVYVPLNYSMPRPSPKWFMATFFISLMWIAAFAFLLVWWTEILGNVLRIPTIIMGLTFLAAGTSIPDAVSSMAVARKGEGDMAVSSSIGSNIFDILVGLPIPWIIKIAFIEGGNYAVKIQSPFLVFYVVVLLIMVFAVVISIHFLGWVLNKKLGIIMAVLYVIFIILVVSVESNTESFMWLKI</sequence>
<dbReference type="EMBL" id="CAJNNW010028854">
    <property type="protein sequence ID" value="CAE8698002.1"/>
    <property type="molecule type" value="Genomic_DNA"/>
</dbReference>
<accession>A0A813KEJ8</accession>
<feature type="transmembrane region" description="Helical" evidence="18">
    <location>
        <begin position="246"/>
        <end position="267"/>
    </location>
</feature>
<dbReference type="Gene3D" id="1.20.1420.30">
    <property type="entry name" value="NCX, central ion-binding region"/>
    <property type="match status" value="1"/>
</dbReference>
<dbReference type="PANTHER" id="PTHR10846">
    <property type="entry name" value="SODIUM/POTASSIUM/CALCIUM EXCHANGER"/>
    <property type="match status" value="1"/>
</dbReference>
<evidence type="ECO:0000256" key="12">
    <source>
        <dbReference type="ARBA" id="ARBA00022989"/>
    </source>
</evidence>
<proteinExistence type="inferred from homology"/>
<feature type="transmembrane region" description="Helical" evidence="18">
    <location>
        <begin position="173"/>
        <end position="196"/>
    </location>
</feature>
<organism evidence="20 21">
    <name type="scientific">Polarella glacialis</name>
    <name type="common">Dinoflagellate</name>
    <dbReference type="NCBI Taxonomy" id="89957"/>
    <lineage>
        <taxon>Eukaryota</taxon>
        <taxon>Sar</taxon>
        <taxon>Alveolata</taxon>
        <taxon>Dinophyceae</taxon>
        <taxon>Suessiales</taxon>
        <taxon>Suessiaceae</taxon>
        <taxon>Polarella</taxon>
    </lineage>
</organism>
<keyword evidence="11" id="KW-0630">Potassium</keyword>
<evidence type="ECO:0000256" key="16">
    <source>
        <dbReference type="ARBA" id="ARBA00023201"/>
    </source>
</evidence>
<evidence type="ECO:0000256" key="7">
    <source>
        <dbReference type="ARBA" id="ARBA00022692"/>
    </source>
</evidence>
<dbReference type="GO" id="GO:0015293">
    <property type="term" value="F:symporter activity"/>
    <property type="evidence" value="ECO:0007669"/>
    <property type="project" value="UniProtKB-KW"/>
</dbReference>
<evidence type="ECO:0000256" key="8">
    <source>
        <dbReference type="ARBA" id="ARBA00022729"/>
    </source>
</evidence>
<dbReference type="AlphaFoldDB" id="A0A813KEJ8"/>
<comment type="similarity">
    <text evidence="2">Belongs to the Ca(2+):cation antiporter (CaCA) (TC 2.A.19) family. SLC24A subfamily.</text>
</comment>
<evidence type="ECO:0000256" key="14">
    <source>
        <dbReference type="ARBA" id="ARBA00023065"/>
    </source>
</evidence>
<reference evidence="20" key="1">
    <citation type="submission" date="2021-02" db="EMBL/GenBank/DDBJ databases">
        <authorList>
            <person name="Dougan E. K."/>
            <person name="Rhodes N."/>
            <person name="Thang M."/>
            <person name="Chan C."/>
        </authorList>
    </citation>
    <scope>NUCLEOTIDE SEQUENCE</scope>
</reference>
<keyword evidence="14" id="KW-0406">Ion transport</keyword>
<evidence type="ECO:0000256" key="6">
    <source>
        <dbReference type="ARBA" id="ARBA00022568"/>
    </source>
</evidence>
<keyword evidence="3" id="KW-0813">Transport</keyword>
<feature type="non-terminal residue" evidence="20">
    <location>
        <position position="304"/>
    </location>
</feature>
<name>A0A813KEJ8_POLGL</name>
<dbReference type="FunFam" id="1.20.1420.30:FF:000009">
    <property type="entry name" value="sodium/potassium/calcium exchanger 5 isoform X2"/>
    <property type="match status" value="1"/>
</dbReference>
<dbReference type="GO" id="GO:0008273">
    <property type="term" value="F:calcium, potassium:sodium antiporter activity"/>
    <property type="evidence" value="ECO:0007669"/>
    <property type="project" value="TreeGrafter"/>
</dbReference>
<evidence type="ECO:0000256" key="9">
    <source>
        <dbReference type="ARBA" id="ARBA00022837"/>
    </source>
</evidence>
<dbReference type="Pfam" id="PF01699">
    <property type="entry name" value="Na_Ca_ex"/>
    <property type="match status" value="1"/>
</dbReference>
<dbReference type="PANTHER" id="PTHR10846:SF73">
    <property type="entry name" value="SODIUM_CALCIUM EXCHANGER MEMBRANE REGION DOMAIN-CONTAINING PROTEIN"/>
    <property type="match status" value="1"/>
</dbReference>
<evidence type="ECO:0000256" key="5">
    <source>
        <dbReference type="ARBA" id="ARBA00022538"/>
    </source>
</evidence>
<evidence type="ECO:0000256" key="17">
    <source>
        <dbReference type="SAM" id="MobiDB-lite"/>
    </source>
</evidence>
<comment type="subcellular location">
    <subcellularLocation>
        <location evidence="1">Membrane</location>
        <topology evidence="1">Multi-pass membrane protein</topology>
    </subcellularLocation>
</comment>
<protein>
    <recommendedName>
        <fullName evidence="19">Sodium/calcium exchanger membrane region domain-containing protein</fullName>
    </recommendedName>
</protein>